<keyword evidence="3" id="KW-1185">Reference proteome</keyword>
<gene>
    <name evidence="2" type="ORF">HBH39_18955</name>
</gene>
<protein>
    <submittedName>
        <fullName evidence="2">Uncharacterized protein</fullName>
    </submittedName>
</protein>
<name>A0A6G9QPR6_9GAMM</name>
<feature type="signal peptide" evidence="1">
    <location>
        <begin position="1"/>
        <end position="22"/>
    </location>
</feature>
<organism evidence="2 3">
    <name type="scientific">Shewanella aestuarii</name>
    <dbReference type="NCBI Taxonomy" id="1028752"/>
    <lineage>
        <taxon>Bacteria</taxon>
        <taxon>Pseudomonadati</taxon>
        <taxon>Pseudomonadota</taxon>
        <taxon>Gammaproteobacteria</taxon>
        <taxon>Alteromonadales</taxon>
        <taxon>Shewanellaceae</taxon>
        <taxon>Shewanella</taxon>
    </lineage>
</organism>
<reference evidence="2 3" key="1">
    <citation type="submission" date="2020-03" db="EMBL/GenBank/DDBJ databases">
        <title>Complete genome sequence of Shewanella sp.</title>
        <authorList>
            <person name="Kim Y.-S."/>
            <person name="Kim S.-J."/>
            <person name="Jung H.-K."/>
            <person name="Kim K.-H."/>
        </authorList>
    </citation>
    <scope>NUCLEOTIDE SEQUENCE [LARGE SCALE GENOMIC DNA]</scope>
    <source>
        <strain evidence="2 3">PN3F2</strain>
        <plasmid evidence="2 3">pPN3F2_2</plasmid>
    </source>
</reference>
<evidence type="ECO:0000256" key="1">
    <source>
        <dbReference type="SAM" id="SignalP"/>
    </source>
</evidence>
<dbReference type="Proteomes" id="UP000502608">
    <property type="component" value="Plasmid pPN3F2_2"/>
</dbReference>
<sequence>MKIFKALSYSILLLGTAATVDAMPNRTELEVFDNWNVTYLPAENEYWAYTELINGYNVALVASNDVVGPGCRVTNIALFSDIQRLTDEKLTARLMFGESGQNSIEGRIVQSRRPWSAMYGVINTTTKYIDEFVSNVYLTNDKALALTIHDDNEFVAKDVVNMAGVQSAYNRMIERCQLGQQRKFRSTYGFK</sequence>
<evidence type="ECO:0000313" key="3">
    <source>
        <dbReference type="Proteomes" id="UP000502608"/>
    </source>
</evidence>
<accession>A0A6G9QPR6</accession>
<evidence type="ECO:0000313" key="2">
    <source>
        <dbReference type="EMBL" id="QIR16556.1"/>
    </source>
</evidence>
<proteinExistence type="predicted"/>
<dbReference type="RefSeq" id="WP_167680384.1">
    <property type="nucleotide sequence ID" value="NZ_CP050315.1"/>
</dbReference>
<dbReference type="KEGG" id="saes:HBH39_18955"/>
<dbReference type="AlphaFoldDB" id="A0A6G9QPR6"/>
<feature type="chain" id="PRO_5026133546" evidence="1">
    <location>
        <begin position="23"/>
        <end position="191"/>
    </location>
</feature>
<dbReference type="EMBL" id="CP050315">
    <property type="protein sequence ID" value="QIR16556.1"/>
    <property type="molecule type" value="Genomic_DNA"/>
</dbReference>
<keyword evidence="2" id="KW-0614">Plasmid</keyword>
<geneLocation type="plasmid" evidence="2 3">
    <name>pPN3F2_2</name>
</geneLocation>
<keyword evidence="1" id="KW-0732">Signal</keyword>